<evidence type="ECO:0000313" key="2">
    <source>
        <dbReference type="EMBL" id="GIN58301.1"/>
    </source>
</evidence>
<reference evidence="2 3" key="1">
    <citation type="submission" date="2021-03" db="EMBL/GenBank/DDBJ databases">
        <title>Antimicrobial resistance genes in bacteria isolated from Japanese honey, and their potential for conferring macrolide and lincosamide resistance in the American foulbrood pathogen Paenibacillus larvae.</title>
        <authorList>
            <person name="Okamoto M."/>
            <person name="Kumagai M."/>
            <person name="Kanamori H."/>
            <person name="Takamatsu D."/>
        </authorList>
    </citation>
    <scope>NUCLEOTIDE SEQUENCE [LARGE SCALE GENOMIC DNA]</scope>
    <source>
        <strain evidence="2 3">J8TS2</strain>
    </source>
</reference>
<feature type="domain" description="Beta-lactamase-related" evidence="1">
    <location>
        <begin position="12"/>
        <end position="351"/>
    </location>
</feature>
<dbReference type="RefSeq" id="WP_212966548.1">
    <property type="nucleotide sequence ID" value="NZ_BORB01000021.1"/>
</dbReference>
<dbReference type="InterPro" id="IPR001466">
    <property type="entry name" value="Beta-lactam-related"/>
</dbReference>
<dbReference type="InterPro" id="IPR050491">
    <property type="entry name" value="AmpC-like"/>
</dbReference>
<sequence length="370" mass="42344">MENKDERFQRIESIVNSFIQKKNIPGISIQMVSNGVTVFTFDRGYSNIQSQKRMNQNSISSIMSLTKSFTTNALLHLAEHTHFTLDTPIVEYLPCFRTKSGQFNRITTNHILSHTAGFPENIWLVTLLDKDLFTLVMQSPEYHFIFKQVPDIEKIINNIKSREDITKYFSSIELEYEPGEGWKYCTDAYVIAADILEKVSGLTWEEYVIKHIIKPLNMNSTYINPSLKTSIENMSHYYLYKNGDYHQVPFPYNPLGAPVGFIYSSTNDMAKYLIAHMDNKQKIISISARNNMFVMMAPREPGLSYGLGWKIKRVRNLKIMEHAGGCPGVSSFAAMIPEKNFGLVILCNTGEIPLQKISDQIIDSLYLSNQ</sequence>
<protein>
    <recommendedName>
        <fullName evidence="1">Beta-lactamase-related domain-containing protein</fullName>
    </recommendedName>
</protein>
<dbReference type="Pfam" id="PF00144">
    <property type="entry name" value="Beta-lactamase"/>
    <property type="match status" value="1"/>
</dbReference>
<dbReference type="SUPFAM" id="SSF56601">
    <property type="entry name" value="beta-lactamase/transpeptidase-like"/>
    <property type="match status" value="1"/>
</dbReference>
<proteinExistence type="predicted"/>
<comment type="caution">
    <text evidence="2">The sequence shown here is derived from an EMBL/GenBank/DDBJ whole genome shotgun (WGS) entry which is preliminary data.</text>
</comment>
<organism evidence="2 3">
    <name type="scientific">Lederbergia ruris</name>
    <dbReference type="NCBI Taxonomy" id="217495"/>
    <lineage>
        <taxon>Bacteria</taxon>
        <taxon>Bacillati</taxon>
        <taxon>Bacillota</taxon>
        <taxon>Bacilli</taxon>
        <taxon>Bacillales</taxon>
        <taxon>Bacillaceae</taxon>
        <taxon>Lederbergia</taxon>
    </lineage>
</organism>
<dbReference type="PANTHER" id="PTHR46825:SF9">
    <property type="entry name" value="BETA-LACTAMASE-RELATED DOMAIN-CONTAINING PROTEIN"/>
    <property type="match status" value="1"/>
</dbReference>
<name>A0ABQ4KLH6_9BACI</name>
<dbReference type="EMBL" id="BORB01000021">
    <property type="protein sequence ID" value="GIN58301.1"/>
    <property type="molecule type" value="Genomic_DNA"/>
</dbReference>
<evidence type="ECO:0000313" key="3">
    <source>
        <dbReference type="Proteomes" id="UP000679950"/>
    </source>
</evidence>
<gene>
    <name evidence="2" type="ORF">J8TS2_26200</name>
</gene>
<dbReference type="PANTHER" id="PTHR46825">
    <property type="entry name" value="D-ALANYL-D-ALANINE-CARBOXYPEPTIDASE/ENDOPEPTIDASE AMPH"/>
    <property type="match status" value="1"/>
</dbReference>
<keyword evidence="3" id="KW-1185">Reference proteome</keyword>
<dbReference type="Proteomes" id="UP000679950">
    <property type="component" value="Unassembled WGS sequence"/>
</dbReference>
<dbReference type="Gene3D" id="3.40.710.10">
    <property type="entry name" value="DD-peptidase/beta-lactamase superfamily"/>
    <property type="match status" value="1"/>
</dbReference>
<dbReference type="InterPro" id="IPR012338">
    <property type="entry name" value="Beta-lactam/transpept-like"/>
</dbReference>
<accession>A0ABQ4KLH6</accession>
<evidence type="ECO:0000259" key="1">
    <source>
        <dbReference type="Pfam" id="PF00144"/>
    </source>
</evidence>